<sequence length="74" mass="7934">MRNLLGPESLARLPISHADYLTGRAFFPKLISEPFEQGLSVAFDFAIAACLVAAVVSLLRGGRYVHGETATTKA</sequence>
<keyword evidence="1" id="KW-0812">Transmembrane</keyword>
<dbReference type="Proteomes" id="UP001330827">
    <property type="component" value="Chromosome"/>
</dbReference>
<evidence type="ECO:0000313" key="3">
    <source>
        <dbReference type="Proteomes" id="UP001330827"/>
    </source>
</evidence>
<name>A0ABZ1FWS3_9ACTN</name>
<protein>
    <submittedName>
        <fullName evidence="2">Uncharacterized protein</fullName>
    </submittedName>
</protein>
<evidence type="ECO:0000256" key="1">
    <source>
        <dbReference type="SAM" id="Phobius"/>
    </source>
</evidence>
<keyword evidence="1" id="KW-1133">Transmembrane helix</keyword>
<accession>A0ABZ1FWS3</accession>
<feature type="transmembrane region" description="Helical" evidence="1">
    <location>
        <begin position="38"/>
        <end position="59"/>
    </location>
</feature>
<keyword evidence="3" id="KW-1185">Reference proteome</keyword>
<dbReference type="RefSeq" id="WP_145766851.1">
    <property type="nucleotide sequence ID" value="NZ_CP109114.1"/>
</dbReference>
<proteinExistence type="predicted"/>
<reference evidence="2 3" key="1">
    <citation type="submission" date="2022-10" db="EMBL/GenBank/DDBJ databases">
        <title>The complete genomes of actinobacterial strains from the NBC collection.</title>
        <authorList>
            <person name="Joergensen T.S."/>
            <person name="Alvarez Arevalo M."/>
            <person name="Sterndorff E.B."/>
            <person name="Faurdal D."/>
            <person name="Vuksanovic O."/>
            <person name="Mourched A.-S."/>
            <person name="Charusanti P."/>
            <person name="Shaw S."/>
            <person name="Blin K."/>
            <person name="Weber T."/>
        </authorList>
    </citation>
    <scope>NUCLEOTIDE SEQUENCE [LARGE SCALE GENOMIC DNA]</scope>
    <source>
        <strain evidence="2 3">NBC 01769</strain>
    </source>
</reference>
<keyword evidence="1" id="KW-0472">Membrane</keyword>
<evidence type="ECO:0000313" key="2">
    <source>
        <dbReference type="EMBL" id="WSC11955.1"/>
    </source>
</evidence>
<organism evidence="2 3">
    <name type="scientific">Streptomyces brevispora</name>
    <dbReference type="NCBI Taxonomy" id="887462"/>
    <lineage>
        <taxon>Bacteria</taxon>
        <taxon>Bacillati</taxon>
        <taxon>Actinomycetota</taxon>
        <taxon>Actinomycetes</taxon>
        <taxon>Kitasatosporales</taxon>
        <taxon>Streptomycetaceae</taxon>
        <taxon>Streptomyces</taxon>
    </lineage>
</organism>
<dbReference type="EMBL" id="CP109114">
    <property type="protein sequence ID" value="WSC11955.1"/>
    <property type="molecule type" value="Genomic_DNA"/>
</dbReference>
<gene>
    <name evidence="2" type="ORF">OIE64_03225</name>
</gene>